<dbReference type="AlphaFoldDB" id="A0A2V3PIG1"/>
<gene>
    <name evidence="1" type="ORF">CLV62_13631</name>
</gene>
<protein>
    <submittedName>
        <fullName evidence="1">Uncharacterized protein</fullName>
    </submittedName>
</protein>
<reference evidence="1 2" key="1">
    <citation type="submission" date="2018-03" db="EMBL/GenBank/DDBJ databases">
        <title>Genomic Encyclopedia of Archaeal and Bacterial Type Strains, Phase II (KMG-II): from individual species to whole genera.</title>
        <authorList>
            <person name="Goeker M."/>
        </authorList>
    </citation>
    <scope>NUCLEOTIDE SEQUENCE [LARGE SCALE GENOMIC DNA]</scope>
    <source>
        <strain evidence="1 2">DSM 100214</strain>
    </source>
</reference>
<dbReference type="EMBL" id="QICL01000036">
    <property type="protein sequence ID" value="PXV59410.1"/>
    <property type="molecule type" value="Genomic_DNA"/>
</dbReference>
<name>A0A2V3PIG1_9BACT</name>
<keyword evidence="2" id="KW-1185">Reference proteome</keyword>
<evidence type="ECO:0000313" key="2">
    <source>
        <dbReference type="Proteomes" id="UP000247973"/>
    </source>
</evidence>
<organism evidence="1 2">
    <name type="scientific">Dysgonomonas alginatilytica</name>
    <dbReference type="NCBI Taxonomy" id="1605892"/>
    <lineage>
        <taxon>Bacteria</taxon>
        <taxon>Pseudomonadati</taxon>
        <taxon>Bacteroidota</taxon>
        <taxon>Bacteroidia</taxon>
        <taxon>Bacteroidales</taxon>
        <taxon>Dysgonomonadaceae</taxon>
        <taxon>Dysgonomonas</taxon>
    </lineage>
</organism>
<accession>A0A2V3PIG1</accession>
<comment type="caution">
    <text evidence="1">The sequence shown here is derived from an EMBL/GenBank/DDBJ whole genome shotgun (WGS) entry which is preliminary data.</text>
</comment>
<proteinExistence type="predicted"/>
<sequence>MGFNLSKEIKDNNIGLTEKTTEMSASLVFIETKAETKETFKKNNDGSFTKVGQSETKSDIGVAESSQKIESTLGASLILGAEVSINWNKVAEGVNELIKSIKE</sequence>
<dbReference type="Proteomes" id="UP000247973">
    <property type="component" value="Unassembled WGS sequence"/>
</dbReference>
<evidence type="ECO:0000313" key="1">
    <source>
        <dbReference type="EMBL" id="PXV59410.1"/>
    </source>
</evidence>
<dbReference type="RefSeq" id="WP_110312335.1">
    <property type="nucleotide sequence ID" value="NZ_QICL01000036.1"/>
</dbReference>